<feature type="region of interest" description="Disordered" evidence="8">
    <location>
        <begin position="129"/>
        <end position="231"/>
    </location>
</feature>
<dbReference type="SUPFAM" id="SSF57903">
    <property type="entry name" value="FYVE/PHD zinc finger"/>
    <property type="match status" value="1"/>
</dbReference>
<keyword evidence="6" id="KW-0862">Zinc</keyword>
<dbReference type="InterPro" id="IPR036575">
    <property type="entry name" value="TFIIS_cen_dom_sf"/>
</dbReference>
<name>A0A8T9BX52_9HELO</name>
<dbReference type="GO" id="GO:0031440">
    <property type="term" value="P:regulation of mRNA 3'-end processing"/>
    <property type="evidence" value="ECO:0007669"/>
    <property type="project" value="TreeGrafter"/>
</dbReference>
<feature type="region of interest" description="Disordered" evidence="8">
    <location>
        <begin position="473"/>
        <end position="526"/>
    </location>
</feature>
<dbReference type="InterPro" id="IPR001965">
    <property type="entry name" value="Znf_PHD"/>
</dbReference>
<dbReference type="InterPro" id="IPR003618">
    <property type="entry name" value="TFIIS_cen_dom"/>
</dbReference>
<evidence type="ECO:0000256" key="3">
    <source>
        <dbReference type="ARBA" id="ARBA00021616"/>
    </source>
</evidence>
<feature type="compositionally biased region" description="Basic and acidic residues" evidence="8">
    <location>
        <begin position="129"/>
        <end position="138"/>
    </location>
</feature>
<feature type="compositionally biased region" description="Polar residues" evidence="8">
    <location>
        <begin position="473"/>
        <end position="489"/>
    </location>
</feature>
<dbReference type="PROSITE" id="PS50016">
    <property type="entry name" value="ZF_PHD_2"/>
    <property type="match status" value="1"/>
</dbReference>
<feature type="region of interest" description="Disordered" evidence="8">
    <location>
        <begin position="1"/>
        <end position="55"/>
    </location>
</feature>
<dbReference type="Pfam" id="PF00628">
    <property type="entry name" value="PHD"/>
    <property type="match status" value="1"/>
</dbReference>
<dbReference type="Pfam" id="PF07500">
    <property type="entry name" value="TFIIS_M"/>
    <property type="match status" value="1"/>
</dbReference>
<comment type="function">
    <text evidence="1">Negative regulator of transcription elongation.</text>
</comment>
<feature type="compositionally biased region" description="Basic and acidic residues" evidence="8">
    <location>
        <begin position="739"/>
        <end position="758"/>
    </location>
</feature>
<dbReference type="InterPro" id="IPR013083">
    <property type="entry name" value="Znf_RING/FYVE/PHD"/>
</dbReference>
<dbReference type="SUPFAM" id="SSF46942">
    <property type="entry name" value="Elongation factor TFIIS domain 2"/>
    <property type="match status" value="1"/>
</dbReference>
<dbReference type="PROSITE" id="PS01359">
    <property type="entry name" value="ZF_PHD_1"/>
    <property type="match status" value="1"/>
</dbReference>
<feature type="compositionally biased region" description="Basic residues" evidence="8">
    <location>
        <begin position="34"/>
        <end position="47"/>
    </location>
</feature>
<dbReference type="GO" id="GO:0005634">
    <property type="term" value="C:nucleus"/>
    <property type="evidence" value="ECO:0007669"/>
    <property type="project" value="TreeGrafter"/>
</dbReference>
<dbReference type="Proteomes" id="UP000469558">
    <property type="component" value="Unassembled WGS sequence"/>
</dbReference>
<feature type="compositionally biased region" description="Basic residues" evidence="8">
    <location>
        <begin position="150"/>
        <end position="159"/>
    </location>
</feature>
<dbReference type="SMART" id="SM00510">
    <property type="entry name" value="TFS2M"/>
    <property type="match status" value="1"/>
</dbReference>
<feature type="domain" description="PHD-type" evidence="9">
    <location>
        <begin position="57"/>
        <end position="111"/>
    </location>
</feature>
<dbReference type="SMART" id="SM00249">
    <property type="entry name" value="PHD"/>
    <property type="match status" value="1"/>
</dbReference>
<proteinExistence type="inferred from homology"/>
<feature type="domain" description="TFIIS central" evidence="10">
    <location>
        <begin position="256"/>
        <end position="364"/>
    </location>
</feature>
<evidence type="ECO:0000313" key="11">
    <source>
        <dbReference type="EMBL" id="TVY58763.1"/>
    </source>
</evidence>
<dbReference type="AlphaFoldDB" id="A0A8T9BX52"/>
<dbReference type="PROSITE" id="PS51321">
    <property type="entry name" value="TFIIS_CENTRAL"/>
    <property type="match status" value="1"/>
</dbReference>
<dbReference type="OrthoDB" id="79252at2759"/>
<sequence length="825" mass="91745">MADEPRRSVRATKGQHTKTSELLDQPSPVATTAPKKKLTKKASKKAAKKDEEEDPEVIRCVCGARETGDEDNEPWIACDKCESWQHNICVGISRYGDDAPDNYLCEKCDPTFPLHKELLDGMKKGRKVWEERRRKAEQEIAEEEAEKVAQKKKGKKSQGKRASDLSEISHGTNGKAKSPSVPVSTEKKPVARTSSTKRKARDESHDTESKEPQQKIRKVSEQQKSPESDLPKKILDLETSRQAIATALSKSLNQPLQDAVKNGLYRLNGDDTLDAKAERMAIEIENAAFITLLKPEYNKQTRALIFNLKKNHDLCNRLLKRTLSAGALAIMSTDDMASKQLKAETAKMKAQADKQSIMVTDDNEGPRVRRTHKGDEIVEDDSFAVPDESMNISRRRSMLDPNGDMAVRSRENSPMNEVELPANINDHRSHDDIRGHTIPKQPLMVETKQPHPVRKSSTQADFDINKIYSSVQSPVNTQHIRRPSGNTAPPVNGPGVDPEIDKLLQDDDGNESPPYSPAEYNSDPDTVWRGTVTMDSVTKFAAAAKHIGGADLSSKMPWEEILQKDLRVAGRIDQEKANEYLCSLRYSAPTDVVIVAVTPTGEAATKGFHDLFQYFNSKNRYGVLTNKGVGNIRDTYLVPVPASPGSLPDFVINLEGHRVPEERTEPMILVTLVIRSESQAEHARNSEGGAETYSPSIMGHPQRQMSMSGTAPAMSPIAPQGGSFASPSVAHPQQFSNDEAQRRHQAEEQRTNAQREGEANARRILGPHVNDPTVAFLMPQAYQMRILEWEIITDILDKDEKARHDLQHLSAVLETRMAAESQKSA</sequence>
<dbReference type="CDD" id="cd21538">
    <property type="entry name" value="SPOC_TFIIS"/>
    <property type="match status" value="1"/>
</dbReference>
<organism evidence="11 12">
    <name type="scientific">Lachnellula suecica</name>
    <dbReference type="NCBI Taxonomy" id="602035"/>
    <lineage>
        <taxon>Eukaryota</taxon>
        <taxon>Fungi</taxon>
        <taxon>Dikarya</taxon>
        <taxon>Ascomycota</taxon>
        <taxon>Pezizomycotina</taxon>
        <taxon>Leotiomycetes</taxon>
        <taxon>Helotiales</taxon>
        <taxon>Lachnaceae</taxon>
        <taxon>Lachnellula</taxon>
    </lineage>
</organism>
<reference evidence="11 12" key="1">
    <citation type="submission" date="2018-05" db="EMBL/GenBank/DDBJ databases">
        <title>Genome sequencing and assembly of the regulated plant pathogen Lachnellula willkommii and related sister species for the development of diagnostic species identification markers.</title>
        <authorList>
            <person name="Giroux E."/>
            <person name="Bilodeau G."/>
        </authorList>
    </citation>
    <scope>NUCLEOTIDE SEQUENCE [LARGE SCALE GENOMIC DNA]</scope>
    <source>
        <strain evidence="11 12">CBS 268.59</strain>
    </source>
</reference>
<dbReference type="GO" id="GO:0031564">
    <property type="term" value="P:transcription antitermination"/>
    <property type="evidence" value="ECO:0007669"/>
    <property type="project" value="TreeGrafter"/>
</dbReference>
<evidence type="ECO:0000256" key="6">
    <source>
        <dbReference type="ARBA" id="ARBA00022833"/>
    </source>
</evidence>
<evidence type="ECO:0000256" key="2">
    <source>
        <dbReference type="ARBA" id="ARBA00011050"/>
    </source>
</evidence>
<dbReference type="GO" id="GO:0001139">
    <property type="term" value="F:RNA polymerase II complex recruiting activity"/>
    <property type="evidence" value="ECO:0007669"/>
    <property type="project" value="TreeGrafter"/>
</dbReference>
<comment type="caution">
    <text evidence="11">The sequence shown here is derived from an EMBL/GenBank/DDBJ whole genome shotgun (WGS) entry which is preliminary data.</text>
</comment>
<dbReference type="InterPro" id="IPR019787">
    <property type="entry name" value="Znf_PHD-finger"/>
</dbReference>
<dbReference type="InterPro" id="IPR011011">
    <property type="entry name" value="Znf_FYVE_PHD"/>
</dbReference>
<feature type="compositionally biased region" description="Basic and acidic residues" evidence="8">
    <location>
        <begin position="200"/>
        <end position="231"/>
    </location>
</feature>
<evidence type="ECO:0000256" key="8">
    <source>
        <dbReference type="SAM" id="MobiDB-lite"/>
    </source>
</evidence>
<keyword evidence="4" id="KW-0479">Metal-binding</keyword>
<dbReference type="Pfam" id="PF07744">
    <property type="entry name" value="SPOC"/>
    <property type="match status" value="1"/>
</dbReference>
<dbReference type="GO" id="GO:0008270">
    <property type="term" value="F:zinc ion binding"/>
    <property type="evidence" value="ECO:0007669"/>
    <property type="project" value="UniProtKB-KW"/>
</dbReference>
<feature type="region of interest" description="Disordered" evidence="8">
    <location>
        <begin position="395"/>
        <end position="415"/>
    </location>
</feature>
<evidence type="ECO:0000256" key="5">
    <source>
        <dbReference type="ARBA" id="ARBA00022771"/>
    </source>
</evidence>
<keyword evidence="12" id="KW-1185">Reference proteome</keyword>
<evidence type="ECO:0000256" key="7">
    <source>
        <dbReference type="PROSITE-ProRule" id="PRU00146"/>
    </source>
</evidence>
<dbReference type="InterPro" id="IPR019786">
    <property type="entry name" value="Zinc_finger_PHD-type_CS"/>
</dbReference>
<dbReference type="PANTHER" id="PTHR11477">
    <property type="entry name" value="TRANSCRIPTION FACTOR S-II ZINC FINGER DOMAIN-CONTAINING PROTEIN"/>
    <property type="match status" value="1"/>
</dbReference>
<evidence type="ECO:0000259" key="10">
    <source>
        <dbReference type="PROSITE" id="PS51321"/>
    </source>
</evidence>
<dbReference type="Gene3D" id="1.10.472.30">
    <property type="entry name" value="Transcription elongation factor S-II, central domain"/>
    <property type="match status" value="1"/>
</dbReference>
<dbReference type="EMBL" id="QGMK01002421">
    <property type="protein sequence ID" value="TVY58763.1"/>
    <property type="molecule type" value="Genomic_DNA"/>
</dbReference>
<gene>
    <name evidence="11" type="primary">bye1</name>
    <name evidence="11" type="ORF">LSUE1_G009291</name>
</gene>
<dbReference type="Pfam" id="PF23257">
    <property type="entry name" value="DUF7071"/>
    <property type="match status" value="1"/>
</dbReference>
<evidence type="ECO:0000256" key="1">
    <source>
        <dbReference type="ARBA" id="ARBA00002311"/>
    </source>
</evidence>
<dbReference type="InterPro" id="IPR055499">
    <property type="entry name" value="DUF7071"/>
</dbReference>
<evidence type="ECO:0000259" key="9">
    <source>
        <dbReference type="PROSITE" id="PS50016"/>
    </source>
</evidence>
<feature type="region of interest" description="Disordered" evidence="8">
    <location>
        <begin position="679"/>
        <end position="758"/>
    </location>
</feature>
<protein>
    <recommendedName>
        <fullName evidence="3">Transcription factor BYE1</fullName>
    </recommendedName>
</protein>
<accession>A0A8T9BX52</accession>
<dbReference type="GO" id="GO:0006362">
    <property type="term" value="P:transcription elongation by RNA polymerase I"/>
    <property type="evidence" value="ECO:0007669"/>
    <property type="project" value="TreeGrafter"/>
</dbReference>
<evidence type="ECO:0000256" key="4">
    <source>
        <dbReference type="ARBA" id="ARBA00022723"/>
    </source>
</evidence>
<comment type="similarity">
    <text evidence="2">Belongs to the BYE1 family.</text>
</comment>
<dbReference type="InterPro" id="IPR012921">
    <property type="entry name" value="SPOC_C"/>
</dbReference>
<feature type="compositionally biased region" description="Polar residues" evidence="8">
    <location>
        <begin position="723"/>
        <end position="738"/>
    </location>
</feature>
<keyword evidence="5 7" id="KW-0863">Zinc-finger</keyword>
<dbReference type="PANTHER" id="PTHR11477:SF11">
    <property type="entry name" value="TRANSCRIPTION FACTOR BYE1"/>
    <property type="match status" value="1"/>
</dbReference>
<dbReference type="Gene3D" id="3.30.40.10">
    <property type="entry name" value="Zinc/RING finger domain, C3HC4 (zinc finger)"/>
    <property type="match status" value="1"/>
</dbReference>
<dbReference type="GO" id="GO:0006368">
    <property type="term" value="P:transcription elongation by RNA polymerase II"/>
    <property type="evidence" value="ECO:0007669"/>
    <property type="project" value="TreeGrafter"/>
</dbReference>
<dbReference type="GO" id="GO:0000977">
    <property type="term" value="F:RNA polymerase II transcription regulatory region sequence-specific DNA binding"/>
    <property type="evidence" value="ECO:0007669"/>
    <property type="project" value="TreeGrafter"/>
</dbReference>
<evidence type="ECO:0000313" key="12">
    <source>
        <dbReference type="Proteomes" id="UP000469558"/>
    </source>
</evidence>